<comment type="caution">
    <text evidence="5">The sequence shown here is derived from an EMBL/GenBank/DDBJ whole genome shotgun (WGS) entry which is preliminary data.</text>
</comment>
<dbReference type="InterPro" id="IPR036291">
    <property type="entry name" value="NAD(P)-bd_dom_sf"/>
</dbReference>
<dbReference type="GO" id="GO:0016491">
    <property type="term" value="F:oxidoreductase activity"/>
    <property type="evidence" value="ECO:0007669"/>
    <property type="project" value="UniProtKB-KW"/>
</dbReference>
<dbReference type="EMBL" id="JARIHO010000006">
    <property type="protein sequence ID" value="KAJ7359165.1"/>
    <property type="molecule type" value="Genomic_DNA"/>
</dbReference>
<evidence type="ECO:0000313" key="6">
    <source>
        <dbReference type="Proteomes" id="UP001218218"/>
    </source>
</evidence>
<dbReference type="Gene3D" id="3.40.50.720">
    <property type="entry name" value="NAD(P)-binding Rossmann-like Domain"/>
    <property type="match status" value="1"/>
</dbReference>
<evidence type="ECO:0000313" key="5">
    <source>
        <dbReference type="EMBL" id="KAJ7359165.1"/>
    </source>
</evidence>
<dbReference type="GO" id="GO:0005634">
    <property type="term" value="C:nucleus"/>
    <property type="evidence" value="ECO:0007669"/>
    <property type="project" value="TreeGrafter"/>
</dbReference>
<evidence type="ECO:0000256" key="3">
    <source>
        <dbReference type="ARBA" id="ARBA00023002"/>
    </source>
</evidence>
<dbReference type="SUPFAM" id="SSF51735">
    <property type="entry name" value="NAD(P)-binding Rossmann-fold domains"/>
    <property type="match status" value="1"/>
</dbReference>
<keyword evidence="3" id="KW-0560">Oxidoreductase</keyword>
<dbReference type="Proteomes" id="UP001218218">
    <property type="component" value="Unassembled WGS sequence"/>
</dbReference>
<dbReference type="Pfam" id="PF05368">
    <property type="entry name" value="NmrA"/>
    <property type="match status" value="1"/>
</dbReference>
<dbReference type="AlphaFoldDB" id="A0AAD7AIQ7"/>
<dbReference type="PANTHER" id="PTHR42748:SF30">
    <property type="entry name" value="NMRA-LIKE DOMAIN-CONTAINING PROTEIN"/>
    <property type="match status" value="1"/>
</dbReference>
<proteinExistence type="inferred from homology"/>
<dbReference type="InterPro" id="IPR051164">
    <property type="entry name" value="NmrA-like_oxidored"/>
</dbReference>
<name>A0AAD7AIQ7_9AGAR</name>
<keyword evidence="2" id="KW-0521">NADP</keyword>
<evidence type="ECO:0000256" key="2">
    <source>
        <dbReference type="ARBA" id="ARBA00022857"/>
    </source>
</evidence>
<reference evidence="5" key="1">
    <citation type="submission" date="2023-03" db="EMBL/GenBank/DDBJ databases">
        <title>Massive genome expansion in bonnet fungi (Mycena s.s.) driven by repeated elements and novel gene families across ecological guilds.</title>
        <authorList>
            <consortium name="Lawrence Berkeley National Laboratory"/>
            <person name="Harder C.B."/>
            <person name="Miyauchi S."/>
            <person name="Viragh M."/>
            <person name="Kuo A."/>
            <person name="Thoen E."/>
            <person name="Andreopoulos B."/>
            <person name="Lu D."/>
            <person name="Skrede I."/>
            <person name="Drula E."/>
            <person name="Henrissat B."/>
            <person name="Morin E."/>
            <person name="Kohler A."/>
            <person name="Barry K."/>
            <person name="LaButti K."/>
            <person name="Morin E."/>
            <person name="Salamov A."/>
            <person name="Lipzen A."/>
            <person name="Mereny Z."/>
            <person name="Hegedus B."/>
            <person name="Baldrian P."/>
            <person name="Stursova M."/>
            <person name="Weitz H."/>
            <person name="Taylor A."/>
            <person name="Grigoriev I.V."/>
            <person name="Nagy L.G."/>
            <person name="Martin F."/>
            <person name="Kauserud H."/>
        </authorList>
    </citation>
    <scope>NUCLEOTIDE SEQUENCE</scope>
    <source>
        <strain evidence="5">CBHHK002</strain>
    </source>
</reference>
<gene>
    <name evidence="5" type="ORF">DFH08DRAFT_845247</name>
</gene>
<feature type="domain" description="NmrA-like" evidence="4">
    <location>
        <begin position="11"/>
        <end position="305"/>
    </location>
</feature>
<comment type="similarity">
    <text evidence="1">Belongs to the NmrA-type oxidoreductase family.</text>
</comment>
<organism evidence="5 6">
    <name type="scientific">Mycena albidolilacea</name>
    <dbReference type="NCBI Taxonomy" id="1033008"/>
    <lineage>
        <taxon>Eukaryota</taxon>
        <taxon>Fungi</taxon>
        <taxon>Dikarya</taxon>
        <taxon>Basidiomycota</taxon>
        <taxon>Agaricomycotina</taxon>
        <taxon>Agaricomycetes</taxon>
        <taxon>Agaricomycetidae</taxon>
        <taxon>Agaricales</taxon>
        <taxon>Marasmiineae</taxon>
        <taxon>Mycenaceae</taxon>
        <taxon>Mycena</taxon>
    </lineage>
</organism>
<sequence>MTITQDPSARLVAVVGATGNQGGSVVNGLEESDKPYRVRAFTRNATKPAAQALVKRGVEVVTVSLVVENKEEVYKAFAGADVAFLVTNYWDHGIMEREVNEGKLLIDAAKAGGASRILWSGLPSYSKLSGGKLVHAYHFDSKALVTEYARQSGVPFVELQAGLYGDLFLTVPVLLARQEDGKFAVPWPVKSTLKLPFIDIARDYGLWARYVLELPTFPDGSTIITHSEYISIGDMAQQLAKATGKDVTFKEISAEQFKQNLQDAGFPPKVQETFADVWQAMADLGWHITSKAEVLPRHTTTWAEFAKITDWSKAFA</sequence>
<accession>A0AAD7AIQ7</accession>
<protein>
    <submittedName>
        <fullName evidence="5">NAD(P)-binding protein</fullName>
    </submittedName>
</protein>
<evidence type="ECO:0000259" key="4">
    <source>
        <dbReference type="Pfam" id="PF05368"/>
    </source>
</evidence>
<dbReference type="Gene3D" id="3.90.25.10">
    <property type="entry name" value="UDP-galactose 4-epimerase, domain 1"/>
    <property type="match status" value="1"/>
</dbReference>
<dbReference type="PANTHER" id="PTHR42748">
    <property type="entry name" value="NITROGEN METABOLITE REPRESSION PROTEIN NMRA FAMILY MEMBER"/>
    <property type="match status" value="1"/>
</dbReference>
<dbReference type="InterPro" id="IPR008030">
    <property type="entry name" value="NmrA-like"/>
</dbReference>
<keyword evidence="6" id="KW-1185">Reference proteome</keyword>
<evidence type="ECO:0000256" key="1">
    <source>
        <dbReference type="ARBA" id="ARBA00006328"/>
    </source>
</evidence>